<sequence length="366" mass="40111">MITLITGVPGGGKTLYCVAEVLLPLDAANQKLPPEQRRKIFVDGIPDLLIEHEVAPDITKWHEWAPDGCLIVVDECQRVWRPTSAAAKVTDDIAALETHRHRGIDFIVITQHPSLIHSNVRRLVGKHIHLRRTALGVYAYEWSECANPDSVRSALTKVRWSHPKSAFGKYKSASLHTKVKFRVPPALKVFIGSVIISLVLAYHFSKRIMERMGLVHDDPVVQLSNPPQARPGAPVAPQAPELPSDGFVMPRYAHDIYLVGVSGQRDDKGRFSGVVIFKSLMSGRWVFLHAEDLEVLGYRVNLPNNDLAVLVDPKGNTTQVSWEPLEYNPNPADGHDYTATGGTDTPEAAAGDTGGAETPVASQSAA</sequence>
<feature type="compositionally biased region" description="Low complexity" evidence="1">
    <location>
        <begin position="338"/>
        <end position="359"/>
    </location>
</feature>
<protein>
    <recommendedName>
        <fullName evidence="2">Zona occludens toxin N-terminal domain-containing protein</fullName>
    </recommendedName>
</protein>
<evidence type="ECO:0000259" key="2">
    <source>
        <dbReference type="Pfam" id="PF05707"/>
    </source>
</evidence>
<proteinExistence type="predicted"/>
<keyword evidence="4" id="KW-1185">Reference proteome</keyword>
<feature type="domain" description="Zona occludens toxin N-terminal" evidence="2">
    <location>
        <begin position="56"/>
        <end position="176"/>
    </location>
</feature>
<dbReference type="Gene3D" id="3.40.50.300">
    <property type="entry name" value="P-loop containing nucleotide triphosphate hydrolases"/>
    <property type="match status" value="1"/>
</dbReference>
<name>A0ABP8PVC8_9GAMM</name>
<evidence type="ECO:0000256" key="1">
    <source>
        <dbReference type="SAM" id="MobiDB-lite"/>
    </source>
</evidence>
<feature type="region of interest" description="Disordered" evidence="1">
    <location>
        <begin position="321"/>
        <end position="366"/>
    </location>
</feature>
<dbReference type="InterPro" id="IPR008900">
    <property type="entry name" value="Zot_N"/>
</dbReference>
<organism evidence="3 4">
    <name type="scientific">Pseudaeromonas paramecii</name>
    <dbReference type="NCBI Taxonomy" id="2138166"/>
    <lineage>
        <taxon>Bacteria</taxon>
        <taxon>Pseudomonadati</taxon>
        <taxon>Pseudomonadota</taxon>
        <taxon>Gammaproteobacteria</taxon>
        <taxon>Aeromonadales</taxon>
        <taxon>Aeromonadaceae</taxon>
        <taxon>Pseudaeromonas</taxon>
    </lineage>
</organism>
<dbReference type="Proteomes" id="UP001501321">
    <property type="component" value="Unassembled WGS sequence"/>
</dbReference>
<evidence type="ECO:0000313" key="4">
    <source>
        <dbReference type="Proteomes" id="UP001501321"/>
    </source>
</evidence>
<comment type="caution">
    <text evidence="3">The sequence shown here is derived from an EMBL/GenBank/DDBJ whole genome shotgun (WGS) entry which is preliminary data.</text>
</comment>
<gene>
    <name evidence="3" type="ORF">GCM10023095_02130</name>
</gene>
<reference evidence="4" key="1">
    <citation type="journal article" date="2019" name="Int. J. Syst. Evol. Microbiol.">
        <title>The Global Catalogue of Microorganisms (GCM) 10K type strain sequencing project: providing services to taxonomists for standard genome sequencing and annotation.</title>
        <authorList>
            <consortium name="The Broad Institute Genomics Platform"/>
            <consortium name="The Broad Institute Genome Sequencing Center for Infectious Disease"/>
            <person name="Wu L."/>
            <person name="Ma J."/>
        </authorList>
    </citation>
    <scope>NUCLEOTIDE SEQUENCE [LARGE SCALE GENOMIC DNA]</scope>
    <source>
        <strain evidence="4">JCM 32226</strain>
    </source>
</reference>
<dbReference type="RefSeq" id="WP_345009187.1">
    <property type="nucleotide sequence ID" value="NZ_BAABFC010000001.1"/>
</dbReference>
<dbReference type="EMBL" id="BAABFC010000001">
    <property type="protein sequence ID" value="GAA4492875.1"/>
    <property type="molecule type" value="Genomic_DNA"/>
</dbReference>
<dbReference type="Pfam" id="PF05707">
    <property type="entry name" value="Zot"/>
    <property type="match status" value="1"/>
</dbReference>
<dbReference type="InterPro" id="IPR027417">
    <property type="entry name" value="P-loop_NTPase"/>
</dbReference>
<evidence type="ECO:0000313" key="3">
    <source>
        <dbReference type="EMBL" id="GAA4492875.1"/>
    </source>
</evidence>
<accession>A0ABP8PVC8</accession>